<evidence type="ECO:0000256" key="7">
    <source>
        <dbReference type="RuleBase" id="RU366031"/>
    </source>
</evidence>
<comment type="caution">
    <text evidence="9">The sequence shown here is derived from an EMBL/GenBank/DDBJ whole genome shotgun (WGS) entry which is preliminary data.</text>
</comment>
<keyword evidence="5 7" id="KW-0627">Porphyrin biosynthesis</keyword>
<evidence type="ECO:0000256" key="5">
    <source>
        <dbReference type="ARBA" id="ARBA00023244"/>
    </source>
</evidence>
<dbReference type="GO" id="GO:0006782">
    <property type="term" value="P:protoporphyrinogen IX biosynthetic process"/>
    <property type="evidence" value="ECO:0007669"/>
    <property type="project" value="UniProtKB-UniRule"/>
</dbReference>
<dbReference type="EMBL" id="BFAX01000001">
    <property type="protein sequence ID" value="GBF36002.1"/>
    <property type="molecule type" value="Genomic_DNA"/>
</dbReference>
<evidence type="ECO:0000256" key="2">
    <source>
        <dbReference type="ARBA" id="ARBA00008133"/>
    </source>
</evidence>
<dbReference type="UniPathway" id="UPA00251">
    <property type="reaction ID" value="UER00320"/>
</dbReference>
<accession>A0A401HP65</accession>
<dbReference type="InterPro" id="IPR036108">
    <property type="entry name" value="4pyrrol_syn_uPrphyn_synt_sf"/>
</dbReference>
<dbReference type="AlphaFoldDB" id="A0A401HP65"/>
<organism evidence="9 10">
    <name type="scientific">Methanofervidicoccus abyssi</name>
    <dbReference type="NCBI Taxonomy" id="2082189"/>
    <lineage>
        <taxon>Archaea</taxon>
        <taxon>Methanobacteriati</taxon>
        <taxon>Methanobacteriota</taxon>
        <taxon>Methanomada group</taxon>
        <taxon>Methanococci</taxon>
        <taxon>Methanococcales</taxon>
        <taxon>Methanofervidicoccus</taxon>
    </lineage>
</organism>
<feature type="domain" description="Tetrapyrrole biosynthesis uroporphyrinogen III synthase" evidence="8">
    <location>
        <begin position="14"/>
        <end position="233"/>
    </location>
</feature>
<comment type="function">
    <text evidence="7">Catalyzes cyclization of the linear tetrapyrrole, hydroxymethylbilane, to the macrocyclic uroporphyrinogen III.</text>
</comment>
<comment type="similarity">
    <text evidence="2 7">Belongs to the uroporphyrinogen-III synthase family.</text>
</comment>
<gene>
    <name evidence="9" type="ORF">MHHB_P0227</name>
</gene>
<protein>
    <recommendedName>
        <fullName evidence="3 7">Uroporphyrinogen-III synthase</fullName>
        <ecNumber evidence="3 7">4.2.1.75</ecNumber>
    </recommendedName>
</protein>
<comment type="catalytic activity">
    <reaction evidence="6 7">
        <text>hydroxymethylbilane = uroporphyrinogen III + H2O</text>
        <dbReference type="Rhea" id="RHEA:18965"/>
        <dbReference type="ChEBI" id="CHEBI:15377"/>
        <dbReference type="ChEBI" id="CHEBI:57308"/>
        <dbReference type="ChEBI" id="CHEBI:57845"/>
        <dbReference type="EC" id="4.2.1.75"/>
    </reaction>
</comment>
<evidence type="ECO:0000256" key="6">
    <source>
        <dbReference type="ARBA" id="ARBA00048617"/>
    </source>
</evidence>
<keyword evidence="4 7" id="KW-0456">Lyase</keyword>
<sequence>MKVVITRPLEEGKKFAKLLEEVGAFEPVLLPTLEIVYRDVPVDIEEYQWIVFTSPRGVRGLFRNLDKKGLKEIKDKKIGAIGKETAKEFKRIFERDVDIVPDKYTAEDLLKALKEVIADEKVLIPTTPATRDVLSKHLRGDVVYVYYSKEPEDLRYRIKKLKNELLEEEDKAVFTFTSGLTVRNFFKNLDKEFLEILKDHYIVSIGPITNSVVESYGFKGYIPKEYTVRGMIEVIKSLR</sequence>
<dbReference type="Pfam" id="PF02602">
    <property type="entry name" value="HEM4"/>
    <property type="match status" value="1"/>
</dbReference>
<dbReference type="OrthoDB" id="15395at2157"/>
<comment type="pathway">
    <text evidence="1 7">Porphyrin-containing compound metabolism; protoporphyrin-IX biosynthesis; coproporphyrinogen-III from 5-aminolevulinate: step 3/4.</text>
</comment>
<evidence type="ECO:0000256" key="3">
    <source>
        <dbReference type="ARBA" id="ARBA00013109"/>
    </source>
</evidence>
<keyword evidence="10" id="KW-1185">Reference proteome</keyword>
<dbReference type="PANTHER" id="PTHR38042">
    <property type="entry name" value="UROPORPHYRINOGEN-III SYNTHASE, CHLOROPLASTIC"/>
    <property type="match status" value="1"/>
</dbReference>
<evidence type="ECO:0000259" key="8">
    <source>
        <dbReference type="Pfam" id="PF02602"/>
    </source>
</evidence>
<proteinExistence type="inferred from homology"/>
<dbReference type="RefSeq" id="WP_131006786.1">
    <property type="nucleotide sequence ID" value="NZ_BFAX01000001.1"/>
</dbReference>
<dbReference type="CDD" id="cd06578">
    <property type="entry name" value="HemD"/>
    <property type="match status" value="1"/>
</dbReference>
<dbReference type="InterPro" id="IPR039793">
    <property type="entry name" value="UROS/Hem4"/>
</dbReference>
<dbReference type="InterPro" id="IPR003754">
    <property type="entry name" value="4pyrrol_synth_uPrphyn_synth"/>
</dbReference>
<dbReference type="Proteomes" id="UP000290527">
    <property type="component" value="Unassembled WGS sequence"/>
</dbReference>
<evidence type="ECO:0000313" key="10">
    <source>
        <dbReference type="Proteomes" id="UP000290527"/>
    </source>
</evidence>
<evidence type="ECO:0000256" key="4">
    <source>
        <dbReference type="ARBA" id="ARBA00023239"/>
    </source>
</evidence>
<evidence type="ECO:0000313" key="9">
    <source>
        <dbReference type="EMBL" id="GBF36002.1"/>
    </source>
</evidence>
<reference evidence="9 10" key="1">
    <citation type="journal article" date="2019" name="Int. J. Syst. Evol. Microbiol.">
        <title>Methanofervidicoccus abyssi gen. nov., sp. nov., a hydrogenotrophic methanogen, isolated from a hydrothermal vent chimney in the Mid-Cayman Spreading Center, the Caribbean Sea.</title>
        <authorList>
            <person name="Sakai S."/>
            <person name="Takaki Y."/>
            <person name="Miyazaki M."/>
            <person name="Ogawara M."/>
            <person name="Yanagawa K."/>
            <person name="Miyazaki J."/>
            <person name="Takai K."/>
        </authorList>
    </citation>
    <scope>NUCLEOTIDE SEQUENCE [LARGE SCALE GENOMIC DNA]</scope>
    <source>
        <strain evidence="9 10">HHB</strain>
    </source>
</reference>
<dbReference type="Gene3D" id="3.40.50.10090">
    <property type="match status" value="2"/>
</dbReference>
<name>A0A401HP65_9EURY</name>
<dbReference type="GO" id="GO:0006780">
    <property type="term" value="P:uroporphyrinogen III biosynthetic process"/>
    <property type="evidence" value="ECO:0007669"/>
    <property type="project" value="UniProtKB-UniRule"/>
</dbReference>
<dbReference type="GO" id="GO:0004852">
    <property type="term" value="F:uroporphyrinogen-III synthase activity"/>
    <property type="evidence" value="ECO:0007669"/>
    <property type="project" value="UniProtKB-UniRule"/>
</dbReference>
<dbReference type="PANTHER" id="PTHR38042:SF1">
    <property type="entry name" value="UROPORPHYRINOGEN-III SYNTHASE, CHLOROPLASTIC"/>
    <property type="match status" value="1"/>
</dbReference>
<dbReference type="EC" id="4.2.1.75" evidence="3 7"/>
<evidence type="ECO:0000256" key="1">
    <source>
        <dbReference type="ARBA" id="ARBA00004772"/>
    </source>
</evidence>
<dbReference type="SUPFAM" id="SSF69618">
    <property type="entry name" value="HemD-like"/>
    <property type="match status" value="1"/>
</dbReference>